<dbReference type="InterPro" id="IPR000073">
    <property type="entry name" value="AB_hydrolase_1"/>
</dbReference>
<dbReference type="InterPro" id="IPR029058">
    <property type="entry name" value="AB_hydrolase_fold"/>
</dbReference>
<dbReference type="EMBL" id="JAKCXM010000169">
    <property type="protein sequence ID" value="KAJ0399860.1"/>
    <property type="molecule type" value="Genomic_DNA"/>
</dbReference>
<evidence type="ECO:0000313" key="3">
    <source>
        <dbReference type="Proteomes" id="UP001209570"/>
    </source>
</evidence>
<gene>
    <name evidence="2" type="ORF">P43SY_000428</name>
</gene>
<proteinExistence type="predicted"/>
<dbReference type="AlphaFoldDB" id="A0AAD5LJ37"/>
<feature type="domain" description="AB hydrolase-1" evidence="1">
    <location>
        <begin position="16"/>
        <end position="242"/>
    </location>
</feature>
<protein>
    <recommendedName>
        <fullName evidence="1">AB hydrolase-1 domain-containing protein</fullName>
    </recommendedName>
</protein>
<dbReference type="Proteomes" id="UP001209570">
    <property type="component" value="Unassembled WGS sequence"/>
</dbReference>
<comment type="caution">
    <text evidence="2">The sequence shown here is derived from an EMBL/GenBank/DDBJ whole genome shotgun (WGS) entry which is preliminary data.</text>
</comment>
<dbReference type="SUPFAM" id="SSF53474">
    <property type="entry name" value="alpha/beta-Hydrolases"/>
    <property type="match status" value="1"/>
</dbReference>
<evidence type="ECO:0000259" key="1">
    <source>
        <dbReference type="Pfam" id="PF12697"/>
    </source>
</evidence>
<reference evidence="2" key="1">
    <citation type="submission" date="2021-12" db="EMBL/GenBank/DDBJ databases">
        <title>Prjna785345.</title>
        <authorList>
            <person name="Rujirawat T."/>
            <person name="Krajaejun T."/>
        </authorList>
    </citation>
    <scope>NUCLEOTIDE SEQUENCE</scope>
    <source>
        <strain evidence="2">Pi057C3</strain>
    </source>
</reference>
<dbReference type="Pfam" id="PF12697">
    <property type="entry name" value="Abhydrolase_6"/>
    <property type="match status" value="1"/>
</dbReference>
<evidence type="ECO:0000313" key="2">
    <source>
        <dbReference type="EMBL" id="KAJ0399860.1"/>
    </source>
</evidence>
<name>A0AAD5LJ37_PYTIN</name>
<accession>A0AAD5LJ37</accession>
<sequence length="265" mass="28968">MDFASRLPFKLAEAWLADASRNVALLTFNFAGVLGSDDALRFADKLLSLEVEDAVAVCRFVRSSLLDADVGRVHVVGLSTGAIIASLLRDRGVADTISVIAGLADLPKGIHYDFSDEQIAQMQRLGYCWKEFYLPEEIPALTTLRTPVSLDGERAATLDELETASERKIFLQLHRAYFDECKGGSLDIRQAVSRSGVTPWPPLLVIHGDADQNVPVADGEELYRVASEPKSFLVVPKGNHLLTNTKLLKKALRAILEHAGGRDGQ</sequence>
<dbReference type="Gene3D" id="3.40.50.1820">
    <property type="entry name" value="alpha/beta hydrolase"/>
    <property type="match status" value="1"/>
</dbReference>
<keyword evidence="3" id="KW-1185">Reference proteome</keyword>
<organism evidence="2 3">
    <name type="scientific">Pythium insidiosum</name>
    <name type="common">Pythiosis disease agent</name>
    <dbReference type="NCBI Taxonomy" id="114742"/>
    <lineage>
        <taxon>Eukaryota</taxon>
        <taxon>Sar</taxon>
        <taxon>Stramenopiles</taxon>
        <taxon>Oomycota</taxon>
        <taxon>Peronosporomycetes</taxon>
        <taxon>Pythiales</taxon>
        <taxon>Pythiaceae</taxon>
        <taxon>Pythium</taxon>
    </lineage>
</organism>